<sequence>MSLESDESDLKNGQMTFKKICTKERCELMLSTSILDRNSSLLRHNVRENV</sequence>
<keyword evidence="2" id="KW-1185">Reference proteome</keyword>
<dbReference type="EMBL" id="JAEAOA010001551">
    <property type="protein sequence ID" value="KAK3581805.1"/>
    <property type="molecule type" value="Genomic_DNA"/>
</dbReference>
<dbReference type="Proteomes" id="UP001195483">
    <property type="component" value="Unassembled WGS sequence"/>
</dbReference>
<reference evidence="1" key="1">
    <citation type="journal article" date="2021" name="Genome Biol. Evol.">
        <title>A High-Quality Reference Genome for a Parasitic Bivalve with Doubly Uniparental Inheritance (Bivalvia: Unionida).</title>
        <authorList>
            <person name="Smith C.H."/>
        </authorList>
    </citation>
    <scope>NUCLEOTIDE SEQUENCE</scope>
    <source>
        <strain evidence="1">CHS0354</strain>
    </source>
</reference>
<protein>
    <submittedName>
        <fullName evidence="1">Uncharacterized protein</fullName>
    </submittedName>
</protein>
<accession>A0AAE0VM59</accession>
<gene>
    <name evidence="1" type="ORF">CHS0354_026011</name>
</gene>
<organism evidence="1 2">
    <name type="scientific">Potamilus streckersoni</name>
    <dbReference type="NCBI Taxonomy" id="2493646"/>
    <lineage>
        <taxon>Eukaryota</taxon>
        <taxon>Metazoa</taxon>
        <taxon>Spiralia</taxon>
        <taxon>Lophotrochozoa</taxon>
        <taxon>Mollusca</taxon>
        <taxon>Bivalvia</taxon>
        <taxon>Autobranchia</taxon>
        <taxon>Heteroconchia</taxon>
        <taxon>Palaeoheterodonta</taxon>
        <taxon>Unionida</taxon>
        <taxon>Unionoidea</taxon>
        <taxon>Unionidae</taxon>
        <taxon>Ambleminae</taxon>
        <taxon>Lampsilini</taxon>
        <taxon>Potamilus</taxon>
    </lineage>
</organism>
<dbReference type="AlphaFoldDB" id="A0AAE0VM59"/>
<evidence type="ECO:0000313" key="1">
    <source>
        <dbReference type="EMBL" id="KAK3581805.1"/>
    </source>
</evidence>
<comment type="caution">
    <text evidence="1">The sequence shown here is derived from an EMBL/GenBank/DDBJ whole genome shotgun (WGS) entry which is preliminary data.</text>
</comment>
<reference evidence="1" key="2">
    <citation type="journal article" date="2021" name="Genome Biol. Evol.">
        <title>Developing a high-quality reference genome for a parasitic bivalve with doubly uniparental inheritance (Bivalvia: Unionida).</title>
        <authorList>
            <person name="Smith C.H."/>
        </authorList>
    </citation>
    <scope>NUCLEOTIDE SEQUENCE</scope>
    <source>
        <strain evidence="1">CHS0354</strain>
        <tissue evidence="1">Mantle</tissue>
    </source>
</reference>
<reference evidence="1" key="3">
    <citation type="submission" date="2023-05" db="EMBL/GenBank/DDBJ databases">
        <authorList>
            <person name="Smith C.H."/>
        </authorList>
    </citation>
    <scope>NUCLEOTIDE SEQUENCE</scope>
    <source>
        <strain evidence="1">CHS0354</strain>
        <tissue evidence="1">Mantle</tissue>
    </source>
</reference>
<proteinExistence type="predicted"/>
<name>A0AAE0VM59_9BIVA</name>
<evidence type="ECO:0000313" key="2">
    <source>
        <dbReference type="Proteomes" id="UP001195483"/>
    </source>
</evidence>